<reference evidence="1" key="1">
    <citation type="journal article" date="2021" name="Proc. Natl. Acad. Sci. U.S.A.">
        <title>A Catalog of Tens of Thousands of Viruses from Human Metagenomes Reveals Hidden Associations with Chronic Diseases.</title>
        <authorList>
            <person name="Tisza M.J."/>
            <person name="Buck C.B."/>
        </authorList>
    </citation>
    <scope>NUCLEOTIDE SEQUENCE</scope>
    <source>
        <strain evidence="1">Ctd0M1</strain>
    </source>
</reference>
<sequence length="760" mass="84662">MVQKRVLRAFNTGEVSPDLYGRDDVAKVNSGCRVCDNMLLTIQGAAYFRGGMDYASRTKNDTKALLLRFAYNDTDVYVLEFGNQYVRFYRDGVQLKDNNHQPLELQTPYLLADLFDTNGTPAIKSAQSGDVVYLFQTQKKYPVQRLERNANGTFTLTEVDYAEDGGFEDLNTESTDRVYASAQTGDDVVITANKAIFEAGHIGGLFYIEPINFNEIYSWAEDKDVTANQRVVVNYKTYRAAAAGKTGDTAPKHTEGTATDGKLNWIYEDCGYGIGKIKSVSQDGTSCVVKVLLPIPYAAVGNTRATWKWKFGSWCEKYGYPTCGCFHRERLCMARDNRVWFSWTDDFEKFAEKDFGAITYETGFSFNVSSGVSVGSIKWLESAKDLICGTDVNIVAIGESNTSDLFYVSNCRSFEQTHDGCRMIQPVRIGQRFVFADITGTNTSTLAYNANNYQYDSDTIQTYAKHICVEGIVDMVHIKEPFDVIYCLKSNGALSCCLYNPAQEGLAWYRIKTDGEIVSIAADSANLALCVKRQKKIGDTVSNNYGVEFLQNPFQGFFSKTIADFSTAKEYKQYCIDSLLEAQKEACYLDASNVYTSSTEFSVINQGLDHLAGRTVSIVSEGGIEPEQEVKQVNGAWTVTLQKESKIAIVGLPYKGVIIPTSMEGDGDSSARARKKRINQIGFRVYNSMGGMFGDTMDSLKDALTRSGGDNLDNPIPLYSGDIELSPFNGDYEEAEQLIFVQPYPLPFTLQAIVFEFEIY</sequence>
<evidence type="ECO:0000313" key="1">
    <source>
        <dbReference type="EMBL" id="DAE29421.1"/>
    </source>
</evidence>
<protein>
    <submittedName>
        <fullName evidence="1">Stabilization protein</fullName>
    </submittedName>
</protein>
<proteinExistence type="predicted"/>
<name>A0A8S5REC6_9VIRU</name>
<dbReference type="EMBL" id="BK059094">
    <property type="protein sequence ID" value="DAE29421.1"/>
    <property type="molecule type" value="Genomic_DNA"/>
</dbReference>
<accession>A0A8S5REC6</accession>
<organism evidence="1">
    <name type="scientific">virus sp. ctd0M1</name>
    <dbReference type="NCBI Taxonomy" id="2827993"/>
    <lineage>
        <taxon>Viruses</taxon>
    </lineage>
</organism>